<proteinExistence type="predicted"/>
<gene>
    <name evidence="2" type="ORF">HDA45_002583</name>
</gene>
<protein>
    <recommendedName>
        <fullName evidence="1">DNA primase/polymerase bifunctional N-terminal domain-containing protein</fullName>
    </recommendedName>
</protein>
<comment type="caution">
    <text evidence="2">The sequence shown here is derived from an EMBL/GenBank/DDBJ whole genome shotgun (WGS) entry which is preliminary data.</text>
</comment>
<sequence length="302" mass="32674">MTDTQRAALMRAALEMAGRGIPVFPLWPGTKIAAWHRPDRCPATGACADGHAMPEDLATLDPDRIRWRWADRPWNVGVFPGPAGRIVVDCDQPKTGDDPDGWQQLQALAADLGGPLPDTWTVTTPSGGRHCWFRVPPGCRLRGTVKHIASHVDTRCWGTYALAPGSVFEGGAYELLDDTDEAEFPGWLVQANVEHATTAISGRGEKPVKAPDAYVAAALRSETDRVRREPPGRRNKVLSTAAYALGQLVGAHVLDEHLARTELQAAVAAWRTPESLVKDHGVIDTSLRAGGRNPRRITGKAA</sequence>
<dbReference type="SMART" id="SM00943">
    <property type="entry name" value="Prim-Pol"/>
    <property type="match status" value="1"/>
</dbReference>
<evidence type="ECO:0000313" key="3">
    <source>
        <dbReference type="Proteomes" id="UP000580861"/>
    </source>
</evidence>
<feature type="domain" description="DNA primase/polymerase bifunctional N-terminal" evidence="1">
    <location>
        <begin position="13"/>
        <end position="188"/>
    </location>
</feature>
<dbReference type="Proteomes" id="UP000580861">
    <property type="component" value="Unassembled WGS sequence"/>
</dbReference>
<keyword evidence="3" id="KW-1185">Reference proteome</keyword>
<evidence type="ECO:0000313" key="2">
    <source>
        <dbReference type="EMBL" id="MBB5852496.1"/>
    </source>
</evidence>
<organism evidence="2 3">
    <name type="scientific">Amycolatopsis umgeniensis</name>
    <dbReference type="NCBI Taxonomy" id="336628"/>
    <lineage>
        <taxon>Bacteria</taxon>
        <taxon>Bacillati</taxon>
        <taxon>Actinomycetota</taxon>
        <taxon>Actinomycetes</taxon>
        <taxon>Pseudonocardiales</taxon>
        <taxon>Pseudonocardiaceae</taxon>
        <taxon>Amycolatopsis</taxon>
    </lineage>
</organism>
<name>A0A841AX98_9PSEU</name>
<reference evidence="2 3" key="1">
    <citation type="submission" date="2020-08" db="EMBL/GenBank/DDBJ databases">
        <title>Sequencing the genomes of 1000 actinobacteria strains.</title>
        <authorList>
            <person name="Klenk H.-P."/>
        </authorList>
    </citation>
    <scope>NUCLEOTIDE SEQUENCE [LARGE SCALE GENOMIC DNA]</scope>
    <source>
        <strain evidence="2 3">DSM 45272</strain>
    </source>
</reference>
<dbReference type="RefSeq" id="WP_184894972.1">
    <property type="nucleotide sequence ID" value="NZ_JACHMX010000001.1"/>
</dbReference>
<dbReference type="AlphaFoldDB" id="A0A841AX98"/>
<dbReference type="EMBL" id="JACHMX010000001">
    <property type="protein sequence ID" value="MBB5852496.1"/>
    <property type="molecule type" value="Genomic_DNA"/>
</dbReference>
<accession>A0A841AX98</accession>
<dbReference type="SUPFAM" id="SSF56747">
    <property type="entry name" value="Prim-pol domain"/>
    <property type="match status" value="1"/>
</dbReference>
<dbReference type="Pfam" id="PF09250">
    <property type="entry name" value="Prim-Pol"/>
    <property type="match status" value="1"/>
</dbReference>
<evidence type="ECO:0000259" key="1">
    <source>
        <dbReference type="SMART" id="SM00943"/>
    </source>
</evidence>
<dbReference type="CDD" id="cd04859">
    <property type="entry name" value="Prim_Pol"/>
    <property type="match status" value="1"/>
</dbReference>
<dbReference type="InterPro" id="IPR015330">
    <property type="entry name" value="DNA_primase/pol_bifunc_N"/>
</dbReference>